<feature type="domain" description="TLDc" evidence="1">
    <location>
        <begin position="9"/>
        <end position="194"/>
    </location>
</feature>
<dbReference type="Pfam" id="PF07534">
    <property type="entry name" value="TLD"/>
    <property type="match status" value="1"/>
</dbReference>
<dbReference type="Proteomes" id="UP001159427">
    <property type="component" value="Unassembled WGS sequence"/>
</dbReference>
<dbReference type="EMBL" id="CALNXI010001111">
    <property type="protein sequence ID" value="CAH3155984.1"/>
    <property type="molecule type" value="Genomic_DNA"/>
</dbReference>
<dbReference type="PROSITE" id="PS51886">
    <property type="entry name" value="TLDC"/>
    <property type="match status" value="1"/>
</dbReference>
<accession>A0ABN8Q2N7</accession>
<sequence length="194" mass="21520">ALRVSSILGNLNGKYLHQLKLYLDPVLQSPDRSRFVRCWQGKTDGWTASTFHGNCDGKGPTVTIVQVGSYIFGGYTDKSWSSPSPGSCRYVYSNKSFLFSLYNINGYAPVKLNIKSSHYSSAIYRCSDRGPAFGNGHDLRLTHEAEGYRNSYTYCGSSFPLPPGYSASGFSCNFYAGSYKFTPSNVEVFYETTT</sequence>
<evidence type="ECO:0000313" key="2">
    <source>
        <dbReference type="EMBL" id="CAH3155984.1"/>
    </source>
</evidence>
<proteinExistence type="predicted"/>
<gene>
    <name evidence="2" type="ORF">PEVE_00002043</name>
</gene>
<protein>
    <recommendedName>
        <fullName evidence="1">TLDc domain-containing protein</fullName>
    </recommendedName>
</protein>
<evidence type="ECO:0000313" key="3">
    <source>
        <dbReference type="Proteomes" id="UP001159427"/>
    </source>
</evidence>
<name>A0ABN8Q2N7_9CNID</name>
<feature type="non-terminal residue" evidence="2">
    <location>
        <position position="1"/>
    </location>
</feature>
<evidence type="ECO:0000259" key="1">
    <source>
        <dbReference type="PROSITE" id="PS51886"/>
    </source>
</evidence>
<dbReference type="InterPro" id="IPR006571">
    <property type="entry name" value="TLDc_dom"/>
</dbReference>
<comment type="caution">
    <text evidence="2">The sequence shown here is derived from an EMBL/GenBank/DDBJ whole genome shotgun (WGS) entry which is preliminary data.</text>
</comment>
<reference evidence="2 3" key="1">
    <citation type="submission" date="2022-05" db="EMBL/GenBank/DDBJ databases">
        <authorList>
            <consortium name="Genoscope - CEA"/>
            <person name="William W."/>
        </authorList>
    </citation>
    <scope>NUCLEOTIDE SEQUENCE [LARGE SCALE GENOMIC DNA]</scope>
</reference>
<organism evidence="2 3">
    <name type="scientific">Porites evermanni</name>
    <dbReference type="NCBI Taxonomy" id="104178"/>
    <lineage>
        <taxon>Eukaryota</taxon>
        <taxon>Metazoa</taxon>
        <taxon>Cnidaria</taxon>
        <taxon>Anthozoa</taxon>
        <taxon>Hexacorallia</taxon>
        <taxon>Scleractinia</taxon>
        <taxon>Fungiina</taxon>
        <taxon>Poritidae</taxon>
        <taxon>Porites</taxon>
    </lineage>
</organism>
<keyword evidence="3" id="KW-1185">Reference proteome</keyword>